<evidence type="ECO:0000313" key="2">
    <source>
        <dbReference type="Proteomes" id="UP000253606"/>
    </source>
</evidence>
<sequence>MLRSTEIRRLRSPLAFWPEDVLPAWAAIRPFCESGMNFFWSANFGVCERVELKNC</sequence>
<dbReference type="KEGG" id="abas:ACPOL_0212"/>
<keyword evidence="2" id="KW-1185">Reference proteome</keyword>
<dbReference type="Proteomes" id="UP000253606">
    <property type="component" value="Chromosome"/>
</dbReference>
<evidence type="ECO:0000313" key="1">
    <source>
        <dbReference type="EMBL" id="AXC09597.1"/>
    </source>
</evidence>
<reference evidence="1 2" key="1">
    <citation type="journal article" date="2018" name="Front. Microbiol.">
        <title>Hydrolytic Capabilities as a Key to Environmental Success: Chitinolytic and Cellulolytic Acidobacteria From Acidic Sub-arctic Soils and Boreal Peatlands.</title>
        <authorList>
            <person name="Belova S.E."/>
            <person name="Ravin N.V."/>
            <person name="Pankratov T.A."/>
            <person name="Rakitin A.L."/>
            <person name="Ivanova A.A."/>
            <person name="Beletsky A.V."/>
            <person name="Mardanov A.V."/>
            <person name="Sinninghe Damste J.S."/>
            <person name="Dedysh S.N."/>
        </authorList>
    </citation>
    <scope>NUCLEOTIDE SEQUENCE [LARGE SCALE GENOMIC DNA]</scope>
    <source>
        <strain evidence="1 2">SBC82</strain>
    </source>
</reference>
<accession>A0A2Z5FSZ2</accession>
<proteinExistence type="predicted"/>
<name>A0A2Z5FSZ2_9BACT</name>
<dbReference type="EMBL" id="CP030840">
    <property type="protein sequence ID" value="AXC09597.1"/>
    <property type="molecule type" value="Genomic_DNA"/>
</dbReference>
<gene>
    <name evidence="1" type="ORF">ACPOL_0212</name>
</gene>
<protein>
    <submittedName>
        <fullName evidence="1">Uncharacterized protein</fullName>
    </submittedName>
</protein>
<organism evidence="1 2">
    <name type="scientific">Acidisarcina polymorpha</name>
    <dbReference type="NCBI Taxonomy" id="2211140"/>
    <lineage>
        <taxon>Bacteria</taxon>
        <taxon>Pseudomonadati</taxon>
        <taxon>Acidobacteriota</taxon>
        <taxon>Terriglobia</taxon>
        <taxon>Terriglobales</taxon>
        <taxon>Acidobacteriaceae</taxon>
        <taxon>Acidisarcina</taxon>
    </lineage>
</organism>
<dbReference type="AlphaFoldDB" id="A0A2Z5FSZ2"/>